<dbReference type="Proteomes" id="UP001363622">
    <property type="component" value="Unassembled WGS sequence"/>
</dbReference>
<accession>A0ABR1KCX2</accession>
<proteinExistence type="predicted"/>
<keyword evidence="2" id="KW-1185">Reference proteome</keyword>
<comment type="caution">
    <text evidence="1">The sequence shown here is derived from an EMBL/GenBank/DDBJ whole genome shotgun (WGS) entry which is preliminary data.</text>
</comment>
<sequence>MSDPVNLDESHILLHKRVIPDKPTVGNILDNTAPDGSENWLVYLSACSTAQVKADKMGDENLHLASTFQVTEFCSRYRFPVVGGRRHLRRDCMSLFHQGLSKYSGDERKLAVAHALREAVIQIRSQHCNSPALWAPSIHFRA</sequence>
<organism evidence="1 2">
    <name type="scientific">Phyllosticta citriasiana</name>
    <dbReference type="NCBI Taxonomy" id="595635"/>
    <lineage>
        <taxon>Eukaryota</taxon>
        <taxon>Fungi</taxon>
        <taxon>Dikarya</taxon>
        <taxon>Ascomycota</taxon>
        <taxon>Pezizomycotina</taxon>
        <taxon>Dothideomycetes</taxon>
        <taxon>Dothideomycetes incertae sedis</taxon>
        <taxon>Botryosphaeriales</taxon>
        <taxon>Phyllostictaceae</taxon>
        <taxon>Phyllosticta</taxon>
    </lineage>
</organism>
<gene>
    <name evidence="1" type="ORF">IWZ03DRAFT_417692</name>
</gene>
<protein>
    <recommendedName>
        <fullName evidence="3">CHAT domain-containing protein</fullName>
    </recommendedName>
</protein>
<reference evidence="1 2" key="1">
    <citation type="submission" date="2024-04" db="EMBL/GenBank/DDBJ databases">
        <title>Phyllosticta paracitricarpa is synonymous to the EU quarantine fungus P. citricarpa based on phylogenomic analyses.</title>
        <authorList>
            <consortium name="Lawrence Berkeley National Laboratory"/>
            <person name="Van Ingen-Buijs V.A."/>
            <person name="Van Westerhoven A.C."/>
            <person name="Haridas S."/>
            <person name="Skiadas P."/>
            <person name="Martin F."/>
            <person name="Groenewald J.Z."/>
            <person name="Crous P.W."/>
            <person name="Seidl M.F."/>
        </authorList>
    </citation>
    <scope>NUCLEOTIDE SEQUENCE [LARGE SCALE GENOMIC DNA]</scope>
    <source>
        <strain evidence="1 2">CBS 123371</strain>
    </source>
</reference>
<evidence type="ECO:0000313" key="2">
    <source>
        <dbReference type="Proteomes" id="UP001363622"/>
    </source>
</evidence>
<evidence type="ECO:0000313" key="1">
    <source>
        <dbReference type="EMBL" id="KAK7512321.1"/>
    </source>
</evidence>
<name>A0ABR1KCX2_9PEZI</name>
<dbReference type="EMBL" id="JBBPHU010000011">
    <property type="protein sequence ID" value="KAK7512321.1"/>
    <property type="molecule type" value="Genomic_DNA"/>
</dbReference>
<evidence type="ECO:0008006" key="3">
    <source>
        <dbReference type="Google" id="ProtNLM"/>
    </source>
</evidence>